<gene>
    <name evidence="7" type="ORF">G3446_03835</name>
</gene>
<dbReference type="Pfam" id="PF04055">
    <property type="entry name" value="Radical_SAM"/>
    <property type="match status" value="1"/>
</dbReference>
<proteinExistence type="predicted"/>
<dbReference type="EMBL" id="JAAIJQ010000007">
    <property type="protein sequence ID" value="NEV61038.1"/>
    <property type="molecule type" value="Genomic_DNA"/>
</dbReference>
<dbReference type="Proteomes" id="UP000483379">
    <property type="component" value="Unassembled WGS sequence"/>
</dbReference>
<dbReference type="PANTHER" id="PTHR43726:SF1">
    <property type="entry name" value="BIOTIN SYNTHASE"/>
    <property type="match status" value="1"/>
</dbReference>
<evidence type="ECO:0000313" key="8">
    <source>
        <dbReference type="Proteomes" id="UP000483379"/>
    </source>
</evidence>
<keyword evidence="3" id="KW-0479">Metal-binding</keyword>
<dbReference type="InterPro" id="IPR007197">
    <property type="entry name" value="rSAM"/>
</dbReference>
<dbReference type="SMART" id="SM00729">
    <property type="entry name" value="Elp3"/>
    <property type="match status" value="1"/>
</dbReference>
<evidence type="ECO:0000259" key="6">
    <source>
        <dbReference type="PROSITE" id="PS51918"/>
    </source>
</evidence>
<evidence type="ECO:0000256" key="2">
    <source>
        <dbReference type="ARBA" id="ARBA00022691"/>
    </source>
</evidence>
<dbReference type="GO" id="GO:0016740">
    <property type="term" value="F:transferase activity"/>
    <property type="evidence" value="ECO:0007669"/>
    <property type="project" value="TreeGrafter"/>
</dbReference>
<evidence type="ECO:0000256" key="1">
    <source>
        <dbReference type="ARBA" id="ARBA00001966"/>
    </source>
</evidence>
<dbReference type="Gene3D" id="3.20.20.70">
    <property type="entry name" value="Aldolase class I"/>
    <property type="match status" value="1"/>
</dbReference>
<dbReference type="PROSITE" id="PS51918">
    <property type="entry name" value="RADICAL_SAM"/>
    <property type="match status" value="1"/>
</dbReference>
<keyword evidence="8" id="KW-1185">Reference proteome</keyword>
<dbReference type="CDD" id="cd01335">
    <property type="entry name" value="Radical_SAM"/>
    <property type="match status" value="1"/>
</dbReference>
<protein>
    <submittedName>
        <fullName evidence="7">Radical SAM protein</fullName>
    </submittedName>
</protein>
<accession>A0A6M0JU42</accession>
<dbReference type="SUPFAM" id="SSF102114">
    <property type="entry name" value="Radical SAM enzymes"/>
    <property type="match status" value="1"/>
</dbReference>
<dbReference type="InterPro" id="IPR013785">
    <property type="entry name" value="Aldolase_TIM"/>
</dbReference>
<name>A0A6M0JU42_9GAMM</name>
<evidence type="ECO:0000256" key="3">
    <source>
        <dbReference type="ARBA" id="ARBA00022723"/>
    </source>
</evidence>
<reference evidence="7 8" key="1">
    <citation type="submission" date="2020-02" db="EMBL/GenBank/DDBJ databases">
        <title>Genome sequences of Thiorhodococcus mannitoliphagus and Thiorhodococcus minor, purple sulfur photosynthetic bacteria in the gammaproteobacterial family, Chromatiaceae.</title>
        <authorList>
            <person name="Aviles F.A."/>
            <person name="Meyer T.E."/>
            <person name="Kyndt J.A."/>
        </authorList>
    </citation>
    <scope>NUCLEOTIDE SEQUENCE [LARGE SCALE GENOMIC DNA]</scope>
    <source>
        <strain evidence="7 8">DSM 11518</strain>
    </source>
</reference>
<sequence length="343" mass="38561">MKTNEEVQPQDLPAICSQLLAGDLFDEPVKAALSARGAAQEKLFEIAREARLKGFPDGRAEIRSVVEISNICKQRCNYCNIGCEDTKKFVIPSNDLLDIASFLYHEKRRRVLLLQSGENKDKRFVSNVIRACGLIKDKMPDLELIVCIGNLSRDQYRELRETGVERYLLKIEASRPSLYERVKPNDRWAERRRCLDDLAELGFLVGSGIIVGLPGQTEDDLVADLRFLSDLQLHMVSASVFIPGQHTVYESMPCGDVETTLNFMALLRVMNPTALMPTTSSLEKLKADGQYLGIMAGANTVTIHDGTPQAFQSLFPIYDEKRYRPNDDHLREIVERAGLQLAA</sequence>
<organism evidence="7 8">
    <name type="scientific">Thiorhodococcus minor</name>
    <dbReference type="NCBI Taxonomy" id="57489"/>
    <lineage>
        <taxon>Bacteria</taxon>
        <taxon>Pseudomonadati</taxon>
        <taxon>Pseudomonadota</taxon>
        <taxon>Gammaproteobacteria</taxon>
        <taxon>Chromatiales</taxon>
        <taxon>Chromatiaceae</taxon>
        <taxon>Thiorhodococcus</taxon>
    </lineage>
</organism>
<dbReference type="PANTHER" id="PTHR43726">
    <property type="entry name" value="3-METHYLORNITHINE SYNTHASE"/>
    <property type="match status" value="1"/>
</dbReference>
<dbReference type="AlphaFoldDB" id="A0A6M0JU42"/>
<comment type="cofactor">
    <cofactor evidence="1">
        <name>[4Fe-4S] cluster</name>
        <dbReference type="ChEBI" id="CHEBI:49883"/>
    </cofactor>
</comment>
<keyword evidence="5" id="KW-0411">Iron-sulfur</keyword>
<dbReference type="SFLD" id="SFLDG01082">
    <property type="entry name" value="B12-binding_domain_containing"/>
    <property type="match status" value="1"/>
</dbReference>
<dbReference type="GO" id="GO:0051536">
    <property type="term" value="F:iron-sulfur cluster binding"/>
    <property type="evidence" value="ECO:0007669"/>
    <property type="project" value="UniProtKB-KW"/>
</dbReference>
<dbReference type="RefSeq" id="WP_164451082.1">
    <property type="nucleotide sequence ID" value="NZ_JAAIJQ010000007.1"/>
</dbReference>
<comment type="caution">
    <text evidence="7">The sequence shown here is derived from an EMBL/GenBank/DDBJ whole genome shotgun (WGS) entry which is preliminary data.</text>
</comment>
<keyword evidence="4" id="KW-0408">Iron</keyword>
<dbReference type="SFLD" id="SFLDG01280">
    <property type="entry name" value="HydE/PylB-like"/>
    <property type="match status" value="1"/>
</dbReference>
<dbReference type="SFLD" id="SFLDS00029">
    <property type="entry name" value="Radical_SAM"/>
    <property type="match status" value="1"/>
</dbReference>
<evidence type="ECO:0000256" key="5">
    <source>
        <dbReference type="ARBA" id="ARBA00023014"/>
    </source>
</evidence>
<dbReference type="GO" id="GO:0046872">
    <property type="term" value="F:metal ion binding"/>
    <property type="evidence" value="ECO:0007669"/>
    <property type="project" value="UniProtKB-KW"/>
</dbReference>
<dbReference type="InterPro" id="IPR006638">
    <property type="entry name" value="Elp3/MiaA/NifB-like_rSAM"/>
</dbReference>
<evidence type="ECO:0000313" key="7">
    <source>
        <dbReference type="EMBL" id="NEV61038.1"/>
    </source>
</evidence>
<dbReference type="InterPro" id="IPR034422">
    <property type="entry name" value="HydE/PylB-like"/>
</dbReference>
<feature type="domain" description="Radical SAM core" evidence="6">
    <location>
        <begin position="58"/>
        <end position="279"/>
    </location>
</feature>
<evidence type="ECO:0000256" key="4">
    <source>
        <dbReference type="ARBA" id="ARBA00023004"/>
    </source>
</evidence>
<keyword evidence="2" id="KW-0949">S-adenosyl-L-methionine</keyword>
<dbReference type="SFLD" id="SFLDG01060">
    <property type="entry name" value="BATS_domain_containing"/>
    <property type="match status" value="1"/>
</dbReference>
<dbReference type="InterPro" id="IPR058240">
    <property type="entry name" value="rSAM_sf"/>
</dbReference>